<organism evidence="2">
    <name type="scientific">Mucochytrium quahogii</name>
    <dbReference type="NCBI Taxonomy" id="96639"/>
    <lineage>
        <taxon>Eukaryota</taxon>
        <taxon>Sar</taxon>
        <taxon>Stramenopiles</taxon>
        <taxon>Bigyra</taxon>
        <taxon>Labyrinthulomycetes</taxon>
        <taxon>Thraustochytrida</taxon>
        <taxon>Thraustochytriidae</taxon>
        <taxon>Mucochytrium</taxon>
    </lineage>
</organism>
<name>A0A7S2RE26_9STRA</name>
<accession>A0A7S2RE26</accession>
<evidence type="ECO:0000256" key="1">
    <source>
        <dbReference type="SAM" id="SignalP"/>
    </source>
</evidence>
<dbReference type="AlphaFoldDB" id="A0A7S2RE26"/>
<evidence type="ECO:0000313" key="2">
    <source>
        <dbReference type="EMBL" id="CAD9668476.1"/>
    </source>
</evidence>
<sequence>MKLGVFGVSAALAAVSNASVSIVDTTLLHQVSEVTSSNLVPSDGLVNDTITFYGLRDGIVVTLAMNGTECIQAYDYTQTNDVVTLTIVNNCAACMSFNATQGCPGTKPNPTRFAELFNDYTEDMSLPESQYWLNKTSDDICGMHATVPTQLNFYGRLTMTTQSTNGMNYEYSFYYGQSAEAVADESKEGDFYIGRTTYEGKINWGMVAGEISAPTYVDQTQNVSFAANIPTCVNASRCGFALSKY</sequence>
<feature type="chain" id="PRO_5031159031" evidence="1">
    <location>
        <begin position="19"/>
        <end position="245"/>
    </location>
</feature>
<gene>
    <name evidence="2" type="ORF">QSP1433_LOCUS2456</name>
</gene>
<keyword evidence="1" id="KW-0732">Signal</keyword>
<dbReference type="EMBL" id="HBHK01004118">
    <property type="protein sequence ID" value="CAD9668476.1"/>
    <property type="molecule type" value="Transcribed_RNA"/>
</dbReference>
<protein>
    <submittedName>
        <fullName evidence="2">Uncharacterized protein</fullName>
    </submittedName>
</protein>
<reference evidence="2" key="1">
    <citation type="submission" date="2021-01" db="EMBL/GenBank/DDBJ databases">
        <authorList>
            <person name="Corre E."/>
            <person name="Pelletier E."/>
            <person name="Niang G."/>
            <person name="Scheremetjew M."/>
            <person name="Finn R."/>
            <person name="Kale V."/>
            <person name="Holt S."/>
            <person name="Cochrane G."/>
            <person name="Meng A."/>
            <person name="Brown T."/>
            <person name="Cohen L."/>
        </authorList>
    </citation>
    <scope>NUCLEOTIDE SEQUENCE</scope>
    <source>
        <strain evidence="2">NY070348D</strain>
    </source>
</reference>
<feature type="signal peptide" evidence="1">
    <location>
        <begin position="1"/>
        <end position="18"/>
    </location>
</feature>
<proteinExistence type="predicted"/>